<dbReference type="GO" id="GO:0051607">
    <property type="term" value="P:defense response to virus"/>
    <property type="evidence" value="ECO:0007669"/>
    <property type="project" value="UniProtKB-KW"/>
</dbReference>
<gene>
    <name evidence="5" type="ORF">EVG15_07635</name>
</gene>
<evidence type="ECO:0000259" key="4">
    <source>
        <dbReference type="Pfam" id="PF22335"/>
    </source>
</evidence>
<dbReference type="Gene3D" id="3.30.70.270">
    <property type="match status" value="1"/>
</dbReference>
<evidence type="ECO:0000256" key="2">
    <source>
        <dbReference type="ARBA" id="ARBA00023118"/>
    </source>
</evidence>
<dbReference type="AlphaFoldDB" id="A0A519BLF0"/>
<keyword evidence="2" id="KW-0051">Antiviral defense</keyword>
<evidence type="ECO:0000313" key="6">
    <source>
        <dbReference type="Proteomes" id="UP000319296"/>
    </source>
</evidence>
<comment type="caution">
    <text evidence="5">The sequence shown here is derived from an EMBL/GenBank/DDBJ whole genome shotgun (WGS) entry which is preliminary data.</text>
</comment>
<accession>A0A519BLF0</accession>
<evidence type="ECO:0000256" key="1">
    <source>
        <dbReference type="ARBA" id="ARBA00022741"/>
    </source>
</evidence>
<reference evidence="5 6" key="1">
    <citation type="journal article" date="2019" name="ISME J.">
        <title>Insights into ecological role of a new deltaproteobacterial order Candidatus Acidulodesulfobacterales by metagenomics and metatranscriptomics.</title>
        <authorList>
            <person name="Tan S."/>
            <person name="Liu J."/>
            <person name="Fang Y."/>
            <person name="Hedlund B.P."/>
            <person name="Lian Z.H."/>
            <person name="Huang L.Y."/>
            <person name="Li J.T."/>
            <person name="Huang L.N."/>
            <person name="Li W.J."/>
            <person name="Jiang H.C."/>
            <person name="Dong H.L."/>
            <person name="Shu W.S."/>
        </authorList>
    </citation>
    <scope>NUCLEOTIDE SEQUENCE [LARGE SCALE GENOMIC DNA]</scope>
    <source>
        <strain evidence="5">AP1</strain>
    </source>
</reference>
<dbReference type="Proteomes" id="UP000319296">
    <property type="component" value="Unassembled WGS sequence"/>
</dbReference>
<evidence type="ECO:0000256" key="3">
    <source>
        <dbReference type="SAM" id="Coils"/>
    </source>
</evidence>
<keyword evidence="3" id="KW-0175">Coiled coil</keyword>
<dbReference type="InterPro" id="IPR054767">
    <property type="entry name" value="Cas10-Cmr2_palm2"/>
</dbReference>
<name>A0A519BLF0_9DELT</name>
<organism evidence="5 6">
    <name type="scientific">Candidatus Acididesulfobacter diazotrophicus</name>
    <dbReference type="NCBI Taxonomy" id="2597226"/>
    <lineage>
        <taxon>Bacteria</taxon>
        <taxon>Deltaproteobacteria</taxon>
        <taxon>Candidatus Acidulodesulfobacterales</taxon>
        <taxon>Candidatus Acididesulfobacter</taxon>
    </lineage>
</organism>
<evidence type="ECO:0000313" key="5">
    <source>
        <dbReference type="EMBL" id="RZD18101.1"/>
    </source>
</evidence>
<keyword evidence="1" id="KW-0547">Nucleotide-binding</keyword>
<dbReference type="GO" id="GO:0000166">
    <property type="term" value="F:nucleotide binding"/>
    <property type="evidence" value="ECO:0007669"/>
    <property type="project" value="UniProtKB-KW"/>
</dbReference>
<feature type="domain" description="Cas10/Cmr2 second palm" evidence="4">
    <location>
        <begin position="207"/>
        <end position="359"/>
    </location>
</feature>
<feature type="coiled-coil region" evidence="3">
    <location>
        <begin position="342"/>
        <end position="373"/>
    </location>
</feature>
<dbReference type="InterPro" id="IPR043128">
    <property type="entry name" value="Rev_trsase/Diguanyl_cyclase"/>
</dbReference>
<sequence length="502" mass="56840">MNKTAVFIDIMSIQKYIFSSNQLKDNIGASHIVESIFDELKEKFQCSYAGGGSALIYFNTITEAKNAMKEWSSNLLQTAPGIVPFITIEENFDTSTYAESRKKIIKKSIKQKNEFIPITALSAFGITADCPKTGLSSEVFCEKCADQDISYLSSVSYTKILKAEEANNKIINYFKDILNNDDNGLDKYEFPDKFDEMGGTKGENNHIAVVHIDGNDMGLLFKKQATEEEMKKLSAGLTDSVKSSFKQVLQKLIPLIDKLKRNGEITLKEKPANNGKLILLPVRPIVLGGDDVTFVCDARIGLWCAMEFIKAFELQDICKENKITACGGVSIVKTNYPFYRAYKMAEDLCNTAKKKAKKKRRNERNEIDNSAADSYIDFHISFGGMSDSIDRIRIKNYKSADNKLLYKRPYKIKEIPKLLNCIKKLKEKLPQSKIKKFREILYSGEIAAKEFINELNYRGNTLPAFSHSDEAKKGFSDDKSPYIDIIELMDFYPLSLILKEDL</sequence>
<dbReference type="EMBL" id="SGBB01000014">
    <property type="protein sequence ID" value="RZD18101.1"/>
    <property type="molecule type" value="Genomic_DNA"/>
</dbReference>
<protein>
    <recommendedName>
        <fullName evidence="4">Cas10/Cmr2 second palm domain-containing protein</fullName>
    </recommendedName>
</protein>
<proteinExistence type="predicted"/>
<dbReference type="Pfam" id="PF22335">
    <property type="entry name" value="Cas10-Cmr2_palm2"/>
    <property type="match status" value="1"/>
</dbReference>